<dbReference type="EC" id="2.7.13.3" evidence="3"/>
<dbReference type="GO" id="GO:0016036">
    <property type="term" value="P:cellular response to phosphate starvation"/>
    <property type="evidence" value="ECO:0007669"/>
    <property type="project" value="TreeGrafter"/>
</dbReference>
<dbReference type="SMART" id="SM00304">
    <property type="entry name" value="HAMP"/>
    <property type="match status" value="1"/>
</dbReference>
<dbReference type="Pfam" id="PF00512">
    <property type="entry name" value="HisKA"/>
    <property type="match status" value="1"/>
</dbReference>
<evidence type="ECO:0000259" key="12">
    <source>
        <dbReference type="PROSITE" id="PS50885"/>
    </source>
</evidence>
<evidence type="ECO:0000256" key="1">
    <source>
        <dbReference type="ARBA" id="ARBA00000085"/>
    </source>
</evidence>
<dbReference type="Gene3D" id="6.10.340.10">
    <property type="match status" value="1"/>
</dbReference>
<evidence type="ECO:0000256" key="9">
    <source>
        <dbReference type="SAM" id="MobiDB-lite"/>
    </source>
</evidence>
<gene>
    <name evidence="13" type="ordered locus">Ppha_0993</name>
</gene>
<dbReference type="FunFam" id="1.10.287.130:FF:000001">
    <property type="entry name" value="Two-component sensor histidine kinase"/>
    <property type="match status" value="1"/>
</dbReference>
<evidence type="ECO:0000259" key="11">
    <source>
        <dbReference type="PROSITE" id="PS50109"/>
    </source>
</evidence>
<dbReference type="InterPro" id="IPR036890">
    <property type="entry name" value="HATPase_C_sf"/>
</dbReference>
<dbReference type="PROSITE" id="PS50109">
    <property type="entry name" value="HIS_KIN"/>
    <property type="match status" value="1"/>
</dbReference>
<evidence type="ECO:0000256" key="7">
    <source>
        <dbReference type="ARBA" id="ARBA00023012"/>
    </source>
</evidence>
<dbReference type="Pfam" id="PF02518">
    <property type="entry name" value="HATPase_c"/>
    <property type="match status" value="1"/>
</dbReference>
<dbReference type="PANTHER" id="PTHR45453">
    <property type="entry name" value="PHOSPHATE REGULON SENSOR PROTEIN PHOR"/>
    <property type="match status" value="1"/>
</dbReference>
<dbReference type="SUPFAM" id="SSF158472">
    <property type="entry name" value="HAMP domain-like"/>
    <property type="match status" value="1"/>
</dbReference>
<protein>
    <recommendedName>
        <fullName evidence="3">histidine kinase</fullName>
        <ecNumber evidence="3">2.7.13.3</ecNumber>
    </recommendedName>
</protein>
<dbReference type="InterPro" id="IPR005467">
    <property type="entry name" value="His_kinase_dom"/>
</dbReference>
<dbReference type="STRING" id="324925.Ppha_0993"/>
<evidence type="ECO:0000256" key="10">
    <source>
        <dbReference type="SAM" id="Phobius"/>
    </source>
</evidence>
<evidence type="ECO:0000256" key="4">
    <source>
        <dbReference type="ARBA" id="ARBA00022553"/>
    </source>
</evidence>
<dbReference type="OrthoDB" id="594725at2"/>
<dbReference type="CDD" id="cd00075">
    <property type="entry name" value="HATPase"/>
    <property type="match status" value="1"/>
</dbReference>
<dbReference type="InterPro" id="IPR003594">
    <property type="entry name" value="HATPase_dom"/>
</dbReference>
<proteinExistence type="predicted"/>
<feature type="transmembrane region" description="Helical" evidence="10">
    <location>
        <begin position="27"/>
        <end position="49"/>
    </location>
</feature>
<evidence type="ECO:0000256" key="5">
    <source>
        <dbReference type="ARBA" id="ARBA00022679"/>
    </source>
</evidence>
<dbReference type="PANTHER" id="PTHR45453:SF1">
    <property type="entry name" value="PHOSPHATE REGULON SENSOR PROTEIN PHOR"/>
    <property type="match status" value="1"/>
</dbReference>
<keyword evidence="7" id="KW-0902">Two-component regulatory system</keyword>
<dbReference type="HOGENOM" id="CLU_000445_89_6_10"/>
<feature type="domain" description="Histidine kinase" evidence="11">
    <location>
        <begin position="281"/>
        <end position="497"/>
    </location>
</feature>
<evidence type="ECO:0000313" key="13">
    <source>
        <dbReference type="EMBL" id="ACF43277.1"/>
    </source>
</evidence>
<keyword evidence="10" id="KW-1133">Transmembrane helix</keyword>
<dbReference type="SUPFAM" id="SSF55874">
    <property type="entry name" value="ATPase domain of HSP90 chaperone/DNA topoisomerase II/histidine kinase"/>
    <property type="match status" value="1"/>
</dbReference>
<dbReference type="eggNOG" id="COG5002">
    <property type="taxonomic scope" value="Bacteria"/>
</dbReference>
<dbReference type="Gene3D" id="1.10.287.130">
    <property type="match status" value="1"/>
</dbReference>
<evidence type="ECO:0000256" key="3">
    <source>
        <dbReference type="ARBA" id="ARBA00012438"/>
    </source>
</evidence>
<dbReference type="PROSITE" id="PS50885">
    <property type="entry name" value="HAMP"/>
    <property type="match status" value="1"/>
</dbReference>
<dbReference type="SMART" id="SM00387">
    <property type="entry name" value="HATPase_c"/>
    <property type="match status" value="1"/>
</dbReference>
<dbReference type="InterPro" id="IPR003661">
    <property type="entry name" value="HisK_dim/P_dom"/>
</dbReference>
<reference evidence="13 14" key="1">
    <citation type="submission" date="2008-06" db="EMBL/GenBank/DDBJ databases">
        <title>Complete sequence of Pelodictyon phaeoclathratiforme BU-1.</title>
        <authorList>
            <consortium name="US DOE Joint Genome Institute"/>
            <person name="Lucas S."/>
            <person name="Copeland A."/>
            <person name="Lapidus A."/>
            <person name="Glavina del Rio T."/>
            <person name="Dalin E."/>
            <person name="Tice H."/>
            <person name="Bruce D."/>
            <person name="Goodwin L."/>
            <person name="Pitluck S."/>
            <person name="Schmutz J."/>
            <person name="Larimer F."/>
            <person name="Land M."/>
            <person name="Hauser L."/>
            <person name="Kyrpides N."/>
            <person name="Mikhailova N."/>
            <person name="Liu Z."/>
            <person name="Li T."/>
            <person name="Zhao F."/>
            <person name="Overmann J."/>
            <person name="Bryant D.A."/>
            <person name="Richardson P."/>
        </authorList>
    </citation>
    <scope>NUCLEOTIDE SEQUENCE [LARGE SCALE GENOMIC DNA]</scope>
    <source>
        <strain evidence="14">DSM 5477 / BU-1</strain>
    </source>
</reference>
<dbReference type="FunFam" id="3.30.565.10:FF:000006">
    <property type="entry name" value="Sensor histidine kinase WalK"/>
    <property type="match status" value="1"/>
</dbReference>
<dbReference type="CDD" id="cd00082">
    <property type="entry name" value="HisKA"/>
    <property type="match status" value="1"/>
</dbReference>
<feature type="domain" description="HAMP" evidence="12">
    <location>
        <begin position="220"/>
        <end position="273"/>
    </location>
</feature>
<evidence type="ECO:0000256" key="8">
    <source>
        <dbReference type="ARBA" id="ARBA00023136"/>
    </source>
</evidence>
<dbReference type="Proteomes" id="UP000002724">
    <property type="component" value="Chromosome"/>
</dbReference>
<feature type="compositionally biased region" description="Basic and acidic residues" evidence="9">
    <location>
        <begin position="93"/>
        <end position="105"/>
    </location>
</feature>
<dbReference type="InterPro" id="IPR004358">
    <property type="entry name" value="Sig_transdc_His_kin-like_C"/>
</dbReference>
<keyword evidence="8 10" id="KW-0472">Membrane</keyword>
<dbReference type="InterPro" id="IPR003660">
    <property type="entry name" value="HAMP_dom"/>
</dbReference>
<feature type="region of interest" description="Disordered" evidence="9">
    <location>
        <begin position="88"/>
        <end position="110"/>
    </location>
</feature>
<dbReference type="SUPFAM" id="SSF47384">
    <property type="entry name" value="Homodimeric domain of signal transducing histidine kinase"/>
    <property type="match status" value="1"/>
</dbReference>
<dbReference type="KEGG" id="pph:Ppha_0993"/>
<dbReference type="AlphaFoldDB" id="B4SFM2"/>
<organism evidence="13 14">
    <name type="scientific">Pelodictyon phaeoclathratiforme (strain DSM 5477 / BU-1)</name>
    <dbReference type="NCBI Taxonomy" id="324925"/>
    <lineage>
        <taxon>Bacteria</taxon>
        <taxon>Pseudomonadati</taxon>
        <taxon>Chlorobiota</taxon>
        <taxon>Chlorobiia</taxon>
        <taxon>Chlorobiales</taxon>
        <taxon>Chlorobiaceae</taxon>
        <taxon>Chlorobium/Pelodictyon group</taxon>
        <taxon>Pelodictyon</taxon>
    </lineage>
</organism>
<dbReference type="Pfam" id="PF00672">
    <property type="entry name" value="HAMP"/>
    <property type="match status" value="1"/>
</dbReference>
<keyword evidence="4" id="KW-0597">Phosphoprotein</keyword>
<dbReference type="CDD" id="cd06225">
    <property type="entry name" value="HAMP"/>
    <property type="match status" value="1"/>
</dbReference>
<dbReference type="InterPro" id="IPR036097">
    <property type="entry name" value="HisK_dim/P_sf"/>
</dbReference>
<dbReference type="GO" id="GO:0000155">
    <property type="term" value="F:phosphorelay sensor kinase activity"/>
    <property type="evidence" value="ECO:0007669"/>
    <property type="project" value="InterPro"/>
</dbReference>
<dbReference type="InterPro" id="IPR050351">
    <property type="entry name" value="BphY/WalK/GraS-like"/>
</dbReference>
<evidence type="ECO:0000256" key="6">
    <source>
        <dbReference type="ARBA" id="ARBA00022777"/>
    </source>
</evidence>
<sequence length="500" mass="56908" precursor="true">MKQKNTVQKKRSFFKAWSVMSLRNRIAFYYTIMTAFLIALVFIILYIMVEKIVYRQFDDEIRKEILEVLSDSQISTDNFQGFASIQNIDDDDHDKHRENDNDNDNKTNNNKKINVDTEFIQLVNSAGQVMNKSASLSWCVLAFQPNQTGTTYFNSNFGDSMVRQAQVPLVNNKGITEGYLIVAVPVKNALIVLHDLQEIFFFSFPIIILTLFILTRLIAGKSIDPIEKVIATAEKMTQTNLDHRIPLPYHHDELYRLSVTINALVTRMQDAFQREKHFTADASHELKTPLAIVKGTLEVLIRKPREREHYEARIQFCLKELNRMAKLIDQLLMLARYESSKMNPHIEKVELSQHIERLIERMLPSATTKEIAITSDQTENTWISADPGMLDMILDNILSNAIKYSPNNSTIAIAVKRKANTIICSISNQGAGIPEEKLNAIFERFYRVDESRNSGTGGFGLGLSIVKKLADLQKIEVSVTSETSKGTTFTLTCQAGEVNR</sequence>
<name>B4SFM2_PELPB</name>
<dbReference type="GO" id="GO:0005886">
    <property type="term" value="C:plasma membrane"/>
    <property type="evidence" value="ECO:0007669"/>
    <property type="project" value="TreeGrafter"/>
</dbReference>
<dbReference type="GO" id="GO:0004721">
    <property type="term" value="F:phosphoprotein phosphatase activity"/>
    <property type="evidence" value="ECO:0007669"/>
    <property type="project" value="TreeGrafter"/>
</dbReference>
<keyword evidence="10" id="KW-0812">Transmembrane</keyword>
<comment type="catalytic activity">
    <reaction evidence="1">
        <text>ATP + protein L-histidine = ADP + protein N-phospho-L-histidine.</text>
        <dbReference type="EC" id="2.7.13.3"/>
    </reaction>
</comment>
<accession>B4SFM2</accession>
<keyword evidence="14" id="KW-1185">Reference proteome</keyword>
<keyword evidence="6 13" id="KW-0418">Kinase</keyword>
<dbReference type="SMART" id="SM00388">
    <property type="entry name" value="HisKA"/>
    <property type="match status" value="1"/>
</dbReference>
<dbReference type="EMBL" id="CP001110">
    <property type="protein sequence ID" value="ACF43277.1"/>
    <property type="molecule type" value="Genomic_DNA"/>
</dbReference>
<dbReference type="PRINTS" id="PR00344">
    <property type="entry name" value="BCTRLSENSOR"/>
</dbReference>
<comment type="subcellular location">
    <subcellularLocation>
        <location evidence="2">Membrane</location>
    </subcellularLocation>
</comment>
<evidence type="ECO:0000256" key="2">
    <source>
        <dbReference type="ARBA" id="ARBA00004370"/>
    </source>
</evidence>
<keyword evidence="5" id="KW-0808">Transferase</keyword>
<evidence type="ECO:0000313" key="14">
    <source>
        <dbReference type="Proteomes" id="UP000002724"/>
    </source>
</evidence>
<dbReference type="Gene3D" id="3.30.565.10">
    <property type="entry name" value="Histidine kinase-like ATPase, C-terminal domain"/>
    <property type="match status" value="1"/>
</dbReference>